<dbReference type="AlphaFoldDB" id="A0A075FL28"/>
<evidence type="ECO:0000313" key="4">
    <source>
        <dbReference type="EMBL" id="AIE92260.1"/>
    </source>
</evidence>
<dbReference type="GO" id="GO:0017004">
    <property type="term" value="P:cytochrome complex assembly"/>
    <property type="evidence" value="ECO:0007669"/>
    <property type="project" value="InterPro"/>
</dbReference>
<reference evidence="4" key="1">
    <citation type="journal article" date="2014" name="Genome Biol. Evol.">
        <title>Pangenome evidence for extensive interdomain horizontal transfer affecting lineage core and shell genes in uncultured planktonic thaumarchaeota and euryarchaeota.</title>
        <authorList>
            <person name="Deschamps P."/>
            <person name="Zivanovic Y."/>
            <person name="Moreira D."/>
            <person name="Rodriguez-Valera F."/>
            <person name="Lopez-Garcia P."/>
        </authorList>
    </citation>
    <scope>NUCLEOTIDE SEQUENCE</scope>
</reference>
<name>A0A075FL28_9EURY</name>
<dbReference type="InterPro" id="IPR036127">
    <property type="entry name" value="CcmE-like_sf"/>
</dbReference>
<evidence type="ECO:0000256" key="2">
    <source>
        <dbReference type="ARBA" id="ARBA00023136"/>
    </source>
</evidence>
<dbReference type="EMBL" id="KF900360">
    <property type="protein sequence ID" value="AIE92260.1"/>
    <property type="molecule type" value="Genomic_DNA"/>
</dbReference>
<evidence type="ECO:0000256" key="1">
    <source>
        <dbReference type="ARBA" id="ARBA00004370"/>
    </source>
</evidence>
<feature type="transmembrane region" description="Helical" evidence="3">
    <location>
        <begin position="9"/>
        <end position="27"/>
    </location>
</feature>
<sequence>MAGTRTSRLVIVGACLVALMAMVFISIEPQTQYTVDEVMSSPDSHEGDIHLRGLVTIGSVDTSTTSFELMGQTHSLSVSYSEAIVPDGFDEGNTIAVKGILVQHSGEWVLEANEIQTGCPSKYSE</sequence>
<dbReference type="Gene3D" id="2.40.50.140">
    <property type="entry name" value="Nucleic acid-binding proteins"/>
    <property type="match status" value="1"/>
</dbReference>
<organism evidence="4">
    <name type="scientific">uncultured marine group II/III euryarchaeote AD1000_20_C05</name>
    <dbReference type="NCBI Taxonomy" id="1457735"/>
    <lineage>
        <taxon>Archaea</taxon>
        <taxon>Methanobacteriati</taxon>
        <taxon>Methanobacteriota</taxon>
        <taxon>environmental samples</taxon>
    </lineage>
</organism>
<keyword evidence="3" id="KW-0812">Transmembrane</keyword>
<keyword evidence="3" id="KW-1133">Transmembrane helix</keyword>
<dbReference type="SUPFAM" id="SSF82093">
    <property type="entry name" value="Heme chaperone CcmE"/>
    <property type="match status" value="1"/>
</dbReference>
<dbReference type="GO" id="GO:0020037">
    <property type="term" value="F:heme binding"/>
    <property type="evidence" value="ECO:0007669"/>
    <property type="project" value="InterPro"/>
</dbReference>
<comment type="subcellular location">
    <subcellularLocation>
        <location evidence="1">Membrane</location>
    </subcellularLocation>
</comment>
<proteinExistence type="predicted"/>
<dbReference type="Pfam" id="PF03100">
    <property type="entry name" value="CcmE"/>
    <property type="match status" value="1"/>
</dbReference>
<accession>A0A075FL28</accession>
<dbReference type="GO" id="GO:0005886">
    <property type="term" value="C:plasma membrane"/>
    <property type="evidence" value="ECO:0007669"/>
    <property type="project" value="InterPro"/>
</dbReference>
<dbReference type="InterPro" id="IPR012340">
    <property type="entry name" value="NA-bd_OB-fold"/>
</dbReference>
<dbReference type="InterPro" id="IPR004329">
    <property type="entry name" value="CcmE"/>
</dbReference>
<keyword evidence="2 3" id="KW-0472">Membrane</keyword>
<evidence type="ECO:0000256" key="3">
    <source>
        <dbReference type="SAM" id="Phobius"/>
    </source>
</evidence>
<dbReference type="GO" id="GO:0017003">
    <property type="term" value="P:protein-heme linkage"/>
    <property type="evidence" value="ECO:0007669"/>
    <property type="project" value="InterPro"/>
</dbReference>
<protein>
    <submittedName>
        <fullName evidence="4">Cytochrome c-type biogenesis protein CcmE</fullName>
    </submittedName>
</protein>